<evidence type="ECO:0000256" key="2">
    <source>
        <dbReference type="ARBA" id="ARBA00006275"/>
    </source>
</evidence>
<keyword evidence="3 6" id="KW-0732">Signal</keyword>
<sequence length="455" mass="51363">MKCITLCSILLLFLGCEAFLEADSPNDQIDQSDVFQDEAYATAAVTNLYSALRDGVLLTGKTNGLSVLFGLYADELDYYSSSGSAFEAFYNHQIMASNTNVKSIWDASYNLIFMCNSALEGLDSSQNLSPSVKNQLKGEALFVRTLVHFYLNNLFGEIPYITSTDYVQNQKVSKTELEKINQMAIQDLIEAKAFLNDTYPSTERIRANRSVVSALLARVYLYNEKWQEAELESSYIIDNTAIYNLGPSLNEVFLKSSKTTILQLKPKKAGDNTDEAVSFLFSSAPPPFIALNPDLVSSFLDNDSRKRDWIKEVTDGDQIWYAPFKYKQNQNTKASQEYSVVMRLSEQYLIRAEARTHLGNLIGAKQDLNMIRNRAGLEDTTASNSSDLIEAILTERKFEFFAEHGHRWFDLKRLNKAEEVLGPVKNNWKITHILMPIPETELLLNPNLAPQNAGY</sequence>
<dbReference type="PROSITE" id="PS51257">
    <property type="entry name" value="PROKAR_LIPOPROTEIN"/>
    <property type="match status" value="1"/>
</dbReference>
<evidence type="ECO:0000256" key="1">
    <source>
        <dbReference type="ARBA" id="ARBA00004442"/>
    </source>
</evidence>
<keyword evidence="5" id="KW-0998">Cell outer membrane</keyword>
<proteinExistence type="inferred from homology"/>
<accession>A0A934NKE4</accession>
<dbReference type="Pfam" id="PF07980">
    <property type="entry name" value="SusD_RagB"/>
    <property type="match status" value="1"/>
</dbReference>
<comment type="similarity">
    <text evidence="2">Belongs to the SusD family.</text>
</comment>
<dbReference type="Pfam" id="PF14322">
    <property type="entry name" value="SusD-like_3"/>
    <property type="match status" value="1"/>
</dbReference>
<evidence type="ECO:0000313" key="9">
    <source>
        <dbReference type="EMBL" id="MBJ7880157.1"/>
    </source>
</evidence>
<dbReference type="Proteomes" id="UP000662373">
    <property type="component" value="Unassembled WGS sequence"/>
</dbReference>
<dbReference type="InterPro" id="IPR011990">
    <property type="entry name" value="TPR-like_helical_dom_sf"/>
</dbReference>
<evidence type="ECO:0000256" key="5">
    <source>
        <dbReference type="ARBA" id="ARBA00023237"/>
    </source>
</evidence>
<dbReference type="GO" id="GO:0009279">
    <property type="term" value="C:cell outer membrane"/>
    <property type="evidence" value="ECO:0007669"/>
    <property type="project" value="UniProtKB-SubCell"/>
</dbReference>
<evidence type="ECO:0000256" key="4">
    <source>
        <dbReference type="ARBA" id="ARBA00023136"/>
    </source>
</evidence>
<keyword evidence="4" id="KW-0472">Membrane</keyword>
<organism evidence="9 10">
    <name type="scientific">Gelidibacter salicanalis</name>
    <dbReference type="NCBI Taxonomy" id="291193"/>
    <lineage>
        <taxon>Bacteria</taxon>
        <taxon>Pseudomonadati</taxon>
        <taxon>Bacteroidota</taxon>
        <taxon>Flavobacteriia</taxon>
        <taxon>Flavobacteriales</taxon>
        <taxon>Flavobacteriaceae</taxon>
        <taxon>Gelidibacter</taxon>
    </lineage>
</organism>
<comment type="subcellular location">
    <subcellularLocation>
        <location evidence="1">Cell outer membrane</location>
    </subcellularLocation>
</comment>
<evidence type="ECO:0000256" key="3">
    <source>
        <dbReference type="ARBA" id="ARBA00022729"/>
    </source>
</evidence>
<dbReference type="AlphaFoldDB" id="A0A934NKE4"/>
<feature type="domain" description="RagB/SusD" evidence="7">
    <location>
        <begin position="324"/>
        <end position="455"/>
    </location>
</feature>
<comment type="caution">
    <text evidence="9">The sequence shown here is derived from an EMBL/GenBank/DDBJ whole genome shotgun (WGS) entry which is preliminary data.</text>
</comment>
<evidence type="ECO:0000259" key="7">
    <source>
        <dbReference type="Pfam" id="PF07980"/>
    </source>
</evidence>
<evidence type="ECO:0000256" key="6">
    <source>
        <dbReference type="SAM" id="SignalP"/>
    </source>
</evidence>
<feature type="chain" id="PRO_5036954189" evidence="6">
    <location>
        <begin position="23"/>
        <end position="455"/>
    </location>
</feature>
<name>A0A934NKE4_9FLAO</name>
<evidence type="ECO:0000313" key="10">
    <source>
        <dbReference type="Proteomes" id="UP000662373"/>
    </source>
</evidence>
<reference evidence="9 10" key="1">
    <citation type="submission" date="2020-09" db="EMBL/GenBank/DDBJ databases">
        <title>Draft genome of Gelidibacter salicanalis PAMC21136.</title>
        <authorList>
            <person name="Park H."/>
        </authorList>
    </citation>
    <scope>NUCLEOTIDE SEQUENCE [LARGE SCALE GENOMIC DNA]</scope>
    <source>
        <strain evidence="9 10">PAMC21136</strain>
    </source>
</reference>
<dbReference type="InterPro" id="IPR033985">
    <property type="entry name" value="SusD-like_N"/>
</dbReference>
<keyword evidence="10" id="KW-1185">Reference proteome</keyword>
<dbReference type="InterPro" id="IPR012944">
    <property type="entry name" value="SusD_RagB_dom"/>
</dbReference>
<feature type="domain" description="SusD-like N-terminal" evidence="8">
    <location>
        <begin position="79"/>
        <end position="221"/>
    </location>
</feature>
<dbReference type="EMBL" id="JAEHJZ010000008">
    <property type="protein sequence ID" value="MBJ7880157.1"/>
    <property type="molecule type" value="Genomic_DNA"/>
</dbReference>
<gene>
    <name evidence="9" type="ORF">JEM65_05760</name>
</gene>
<protein>
    <submittedName>
        <fullName evidence="9">RagB/SusD family nutrient uptake outer membrane protein</fullName>
    </submittedName>
</protein>
<feature type="signal peptide" evidence="6">
    <location>
        <begin position="1"/>
        <end position="22"/>
    </location>
</feature>
<dbReference type="Gene3D" id="1.25.40.390">
    <property type="match status" value="1"/>
</dbReference>
<evidence type="ECO:0000259" key="8">
    <source>
        <dbReference type="Pfam" id="PF14322"/>
    </source>
</evidence>
<dbReference type="SUPFAM" id="SSF48452">
    <property type="entry name" value="TPR-like"/>
    <property type="match status" value="1"/>
</dbReference>
<dbReference type="CDD" id="cd08977">
    <property type="entry name" value="SusD"/>
    <property type="match status" value="1"/>
</dbReference>